<reference evidence="9" key="1">
    <citation type="submission" date="2016-06" db="UniProtKB">
        <authorList>
            <consortium name="WormBaseParasite"/>
        </authorList>
    </citation>
    <scope>IDENTIFICATION</scope>
</reference>
<feature type="transmembrane region" description="Helical" evidence="5">
    <location>
        <begin position="901"/>
        <end position="920"/>
    </location>
</feature>
<protein>
    <submittedName>
        <fullName evidence="9">SEC7 domain-containing protein</fullName>
    </submittedName>
</protein>
<evidence type="ECO:0000256" key="5">
    <source>
        <dbReference type="SAM" id="Phobius"/>
    </source>
</evidence>
<reference evidence="7 8" key="2">
    <citation type="submission" date="2018-11" db="EMBL/GenBank/DDBJ databases">
        <authorList>
            <consortium name="Pathogen Informatics"/>
        </authorList>
    </citation>
    <scope>NUCLEOTIDE SEQUENCE [LARGE SCALE GENOMIC DNA]</scope>
    <source>
        <strain evidence="7 8">Egypt</strain>
    </source>
</reference>
<keyword evidence="2" id="KW-0833">Ubl conjugation pathway</keyword>
<dbReference type="EMBL" id="UZAN01044858">
    <property type="protein sequence ID" value="VDP81614.1"/>
    <property type="molecule type" value="Genomic_DNA"/>
</dbReference>
<evidence type="ECO:0000313" key="7">
    <source>
        <dbReference type="EMBL" id="VDP81614.1"/>
    </source>
</evidence>
<evidence type="ECO:0000313" key="8">
    <source>
        <dbReference type="Proteomes" id="UP000272942"/>
    </source>
</evidence>
<evidence type="ECO:0000256" key="2">
    <source>
        <dbReference type="ARBA" id="ARBA00022786"/>
    </source>
</evidence>
<keyword evidence="5" id="KW-0812">Transmembrane</keyword>
<evidence type="ECO:0000256" key="4">
    <source>
        <dbReference type="SAM" id="MobiDB-lite"/>
    </source>
</evidence>
<dbReference type="WBParaSite" id="ECPE_0000763901-mRNA-1">
    <property type="protein sequence ID" value="ECPE_0000763901-mRNA-1"/>
    <property type="gene ID" value="ECPE_0000763901"/>
</dbReference>
<name>A0A183AKY8_9TREM</name>
<dbReference type="GO" id="GO:0008233">
    <property type="term" value="F:peptidase activity"/>
    <property type="evidence" value="ECO:0007669"/>
    <property type="project" value="UniProtKB-KW"/>
</dbReference>
<evidence type="ECO:0000256" key="3">
    <source>
        <dbReference type="ARBA" id="ARBA00022801"/>
    </source>
</evidence>
<feature type="region of interest" description="Disordered" evidence="4">
    <location>
        <begin position="540"/>
        <end position="569"/>
    </location>
</feature>
<feature type="compositionally biased region" description="Polar residues" evidence="4">
    <location>
        <begin position="289"/>
        <end position="298"/>
    </location>
</feature>
<dbReference type="InterPro" id="IPR056850">
    <property type="entry name" value="ARM_UBP34_24_USP9X_Y"/>
</dbReference>
<organism evidence="9">
    <name type="scientific">Echinostoma caproni</name>
    <dbReference type="NCBI Taxonomy" id="27848"/>
    <lineage>
        <taxon>Eukaryota</taxon>
        <taxon>Metazoa</taxon>
        <taxon>Spiralia</taxon>
        <taxon>Lophotrochozoa</taxon>
        <taxon>Platyhelminthes</taxon>
        <taxon>Trematoda</taxon>
        <taxon>Digenea</taxon>
        <taxon>Plagiorchiida</taxon>
        <taxon>Echinostomata</taxon>
        <taxon>Echinostomatoidea</taxon>
        <taxon>Echinostomatidae</taxon>
        <taxon>Echinostoma</taxon>
    </lineage>
</organism>
<dbReference type="AlphaFoldDB" id="A0A183AKY8"/>
<keyword evidence="5" id="KW-1133">Transmembrane helix</keyword>
<evidence type="ECO:0000259" key="6">
    <source>
        <dbReference type="Pfam" id="PF25010"/>
    </source>
</evidence>
<feature type="compositionally biased region" description="Polar residues" evidence="4">
    <location>
        <begin position="513"/>
        <end position="526"/>
    </location>
</feature>
<proteinExistence type="predicted"/>
<sequence length="929" mass="103729">MKEVKQLNLAHNLCDVTVRNIVECMSMIRMARWNASSNVDPAPQATLPVQVNWLLRLLRYLLIEGSICMTLQLMQHLWNGMLGLIPEDAEEGTVSPPQAALVSVEDREMCFNWFSQLPSKAINPDDFRTFFDQNIVKVDPVNLTSSGMKLFQNFFFQINLSNGIIPAELVVIGSGSQFKYLMDDAQLHGIEHIWRMLLDSPTSVAAQAMELLQQLYSNFSPRLVPRRKEIIEDLLQTCFSRLKCDYDTVAHTLHRHSAWVGSSFFFSVTYYSPMNETRSPNTHIDPPAQSRSHVDPSSSMSDTILFPAHANMTIGELRAQLLALRLPSLCGRANPPPSSQSMIPTTDLYHPNVPLESIDSRATDLGSQNYKLELYANPAREPTNPSATTTGFPLGGVLIDPAADEMPVLCLLTFFHEWPGIFLKEPSLDRVLNHEEIPPRLSLVANVVLVAPQLSYDFYVDGLRSCLRKEPTDHTILQQQYHEQQMPRPTQPPTGSETQNSHVPDLTNPEVVPTTSDQVPQFSTSDVPAGATGIVNNLASISVTDNSPNQNRTDRDGPSRPASSDSFEFNSSAQRSQFLLQLAKVAMELNSDQLFSSVLDVLLCLPAPESLIERLQSEIATAALAAVPRIRKLTTDEVGAQLTKSPLQETYLEDLLSAKHIDNDQPPTTEDMSRLMELYYALQVLYSLCLPTAAITQCHDMFALVSNDSRTLSQQSVFHKLPLWYNASQLTVHFLRAGGLSLIMSCPLLSPRPRDKERSTTGSDVVYQTIVDLIRLWLVRLLRLLLTMCAFTLVALRPQPHMQPKNNCGIYESGIQLETTTTAPDPCTSPAVSVPEEHSSSVLTQRVIHLCDSFKSPVRVNNPVTGGGFFLVRHSDWVSRVAVSLGVSFFCSNNVYQQFLFILGSLLYIIRRFCLIFLCVGKMNWVTPK</sequence>
<keyword evidence="3" id="KW-0378">Hydrolase</keyword>
<accession>A0A183AKY8</accession>
<dbReference type="Pfam" id="PF25010">
    <property type="entry name" value="ARM_UBP24_USP9X-Y"/>
    <property type="match status" value="1"/>
</dbReference>
<keyword evidence="8" id="KW-1185">Reference proteome</keyword>
<evidence type="ECO:0000256" key="1">
    <source>
        <dbReference type="ARBA" id="ARBA00022670"/>
    </source>
</evidence>
<feature type="domain" description="UBP34/UBP24/USP9X/USP9Y-like ARM repeat region" evidence="6">
    <location>
        <begin position="4"/>
        <end position="159"/>
    </location>
</feature>
<dbReference type="Proteomes" id="UP000272942">
    <property type="component" value="Unassembled WGS sequence"/>
</dbReference>
<evidence type="ECO:0000313" key="9">
    <source>
        <dbReference type="WBParaSite" id="ECPE_0000763901-mRNA-1"/>
    </source>
</evidence>
<feature type="region of interest" description="Disordered" evidence="4">
    <location>
        <begin position="480"/>
        <end position="527"/>
    </location>
</feature>
<dbReference type="GO" id="GO:0006508">
    <property type="term" value="P:proteolysis"/>
    <property type="evidence" value="ECO:0007669"/>
    <property type="project" value="UniProtKB-KW"/>
</dbReference>
<feature type="compositionally biased region" description="Polar residues" evidence="4">
    <location>
        <begin position="493"/>
        <end position="502"/>
    </location>
</feature>
<gene>
    <name evidence="7" type="ORF">ECPE_LOCUS7623</name>
</gene>
<feature type="region of interest" description="Disordered" evidence="4">
    <location>
        <begin position="278"/>
        <end position="298"/>
    </location>
</feature>
<feature type="compositionally biased region" description="Polar residues" evidence="4">
    <location>
        <begin position="540"/>
        <end position="551"/>
    </location>
</feature>
<keyword evidence="1" id="KW-0645">Protease</keyword>
<keyword evidence="5" id="KW-0472">Membrane</keyword>
<dbReference type="OrthoDB" id="289038at2759"/>